<gene>
    <name evidence="9" type="ORF">PCYB_112310</name>
</gene>
<keyword evidence="6" id="KW-0732">Signal</keyword>
<dbReference type="CDD" id="cd18010">
    <property type="entry name" value="DEXHc_HARP_SMARCAL1"/>
    <property type="match status" value="1"/>
</dbReference>
<dbReference type="SMART" id="SM00487">
    <property type="entry name" value="DEXDc"/>
    <property type="match status" value="1"/>
</dbReference>
<dbReference type="EMBL" id="DF157103">
    <property type="protein sequence ID" value="GAB67210.1"/>
    <property type="molecule type" value="Genomic_DNA"/>
</dbReference>
<feature type="domain" description="Helicase ATP-binding" evidence="7">
    <location>
        <begin position="364"/>
        <end position="520"/>
    </location>
</feature>
<keyword evidence="3 9" id="KW-0347">Helicase</keyword>
<dbReference type="PROSITE" id="PS51194">
    <property type="entry name" value="HELICASE_CTER"/>
    <property type="match status" value="1"/>
</dbReference>
<dbReference type="GeneID" id="14693575"/>
<dbReference type="Gene3D" id="3.40.50.300">
    <property type="entry name" value="P-loop containing nucleotide triphosphate hydrolases"/>
    <property type="match status" value="1"/>
</dbReference>
<evidence type="ECO:0000256" key="1">
    <source>
        <dbReference type="ARBA" id="ARBA00022741"/>
    </source>
</evidence>
<evidence type="ECO:0000256" key="5">
    <source>
        <dbReference type="SAM" id="MobiDB-lite"/>
    </source>
</evidence>
<feature type="compositionally biased region" description="Basic and acidic residues" evidence="5">
    <location>
        <begin position="863"/>
        <end position="891"/>
    </location>
</feature>
<protein>
    <submittedName>
        <fullName evidence="9">Helicase</fullName>
    </submittedName>
</protein>
<dbReference type="KEGG" id="pcy:PCYB_112310"/>
<evidence type="ECO:0000313" key="9">
    <source>
        <dbReference type="EMBL" id="GAB67210.1"/>
    </source>
</evidence>
<keyword evidence="2" id="KW-0378">Hydrolase</keyword>
<dbReference type="PROSITE" id="PS51192">
    <property type="entry name" value="HELICASE_ATP_BIND_1"/>
    <property type="match status" value="1"/>
</dbReference>
<dbReference type="InterPro" id="IPR000330">
    <property type="entry name" value="SNF2_N"/>
</dbReference>
<dbReference type="InterPro" id="IPR014001">
    <property type="entry name" value="Helicase_ATP-bd"/>
</dbReference>
<evidence type="ECO:0000313" key="10">
    <source>
        <dbReference type="Proteomes" id="UP000006319"/>
    </source>
</evidence>
<keyword evidence="10" id="KW-1185">Reference proteome</keyword>
<feature type="region of interest" description="Disordered" evidence="5">
    <location>
        <begin position="836"/>
        <end position="917"/>
    </location>
</feature>
<dbReference type="GO" id="GO:0043596">
    <property type="term" value="C:nuclear replication fork"/>
    <property type="evidence" value="ECO:0007669"/>
    <property type="project" value="TreeGrafter"/>
</dbReference>
<dbReference type="eggNOG" id="KOG1000">
    <property type="taxonomic scope" value="Eukaryota"/>
</dbReference>
<dbReference type="VEuPathDB" id="PlasmoDB:PCYB_112310"/>
<name>K6UXI9_PLACD</name>
<dbReference type="Pfam" id="PF00271">
    <property type="entry name" value="Helicase_C"/>
    <property type="match status" value="1"/>
</dbReference>
<feature type="signal peptide" evidence="6">
    <location>
        <begin position="1"/>
        <end position="19"/>
    </location>
</feature>
<dbReference type="OMA" id="HRIGTTH"/>
<dbReference type="GO" id="GO:0006281">
    <property type="term" value="P:DNA repair"/>
    <property type="evidence" value="ECO:0007669"/>
    <property type="project" value="TreeGrafter"/>
</dbReference>
<evidence type="ECO:0000256" key="6">
    <source>
        <dbReference type="SAM" id="SignalP"/>
    </source>
</evidence>
<dbReference type="PANTHER" id="PTHR45766">
    <property type="entry name" value="DNA ANNEALING HELICASE AND ENDONUCLEASE ZRANB3 FAMILY MEMBER"/>
    <property type="match status" value="1"/>
</dbReference>
<feature type="domain" description="Helicase C-terminal" evidence="8">
    <location>
        <begin position="660"/>
        <end position="809"/>
    </location>
</feature>
<dbReference type="SUPFAM" id="SSF52540">
    <property type="entry name" value="P-loop containing nucleoside triphosphate hydrolases"/>
    <property type="match status" value="2"/>
</dbReference>
<dbReference type="InterPro" id="IPR049730">
    <property type="entry name" value="SNF2/RAD54-like_C"/>
</dbReference>
<dbReference type="PhylomeDB" id="K6UXI9"/>
<evidence type="ECO:0000256" key="4">
    <source>
        <dbReference type="ARBA" id="ARBA00022840"/>
    </source>
</evidence>
<feature type="compositionally biased region" description="Basic and acidic residues" evidence="5">
    <location>
        <begin position="80"/>
        <end position="94"/>
    </location>
</feature>
<feature type="compositionally biased region" description="Basic and acidic residues" evidence="5">
    <location>
        <begin position="133"/>
        <end position="148"/>
    </location>
</feature>
<dbReference type="Pfam" id="PF20600">
    <property type="entry name" value="ExoX-like_C"/>
    <property type="match status" value="1"/>
</dbReference>
<dbReference type="Pfam" id="PF00176">
    <property type="entry name" value="SNF2-rel_dom"/>
    <property type="match status" value="1"/>
</dbReference>
<dbReference type="GO" id="GO:0005524">
    <property type="term" value="F:ATP binding"/>
    <property type="evidence" value="ECO:0007669"/>
    <property type="project" value="UniProtKB-KW"/>
</dbReference>
<dbReference type="InterPro" id="IPR001650">
    <property type="entry name" value="Helicase_C-like"/>
</dbReference>
<dbReference type="SMART" id="SM00490">
    <property type="entry name" value="HELICc"/>
    <property type="match status" value="1"/>
</dbReference>
<dbReference type="Gene3D" id="3.40.50.10810">
    <property type="entry name" value="Tandem AAA-ATPase domain"/>
    <property type="match status" value="1"/>
</dbReference>
<dbReference type="Proteomes" id="UP000006319">
    <property type="component" value="Chromosome 11"/>
</dbReference>
<dbReference type="GO" id="GO:0016787">
    <property type="term" value="F:hydrolase activity"/>
    <property type="evidence" value="ECO:0007669"/>
    <property type="project" value="UniProtKB-KW"/>
</dbReference>
<sequence length="917" mass="104721">MPPALLLICLSITIEKVNEYGGMPTAFASPMGTFNFGKYNGKTFEEVFEKHKSYVTWVKNLENPSGSLIQFKEYVLEREKGQQGERVHQGERGHQGQLLPSQGHFGHPGHLGSKSPANCSRGQGWEGGTWEGYQDRTGGDTYRSRSSFDRSPNAVLKGVGTPGGSYKKEGYQEGAKSVNKMNSREYKTYEENIMNEISNSYNKSEKGERVEFDIIVAFEIFSDDTFKIVQKDNNSNGGGRKFASFKNFVPKELFKILSEFNPTLKKTNNYSCITFEADKYEYVLSNLKEKCTILGGIQSIPNFLLKCFKQYSRFSEPQKVSEITASILTNTLCPYTKKNYDKMDILVGEKLSAELKNFQREGVYFGLKKNGRVLIGDEMGLGKTLQALALMAFYQEDWPFIVVCPSSIRFQWKDQALRWLSHLLSEDQICVVKSGKTDIPRNCKMIIISYELITKNDKYQNKYKSIVCDESHYLKNSFSKRTKAITPIIRSAKRCVLLSGTPALNKPSELYEQVSSIIPNLFNYHEFCDRYCFKDKNIYTRKIEYVGCKHTEELHLFLTNTIMIRRLKKDVLKELPEKLRSKIPVEIPPKELSEILTYHRKLESQKNINLSEDMNELPLSGGGNEYGYGQSTSGIPNKGDEDNVSISHLFKMTGYAKVKAIKEYITYLIDADIKFLLFCHHRLVMDEIDDFLTEKKTMFIRVDGLTPIEKREVYIKSFQNDDQVKIALLSLTACGIGLNLTAANTVVFGELYWVPGQIIQAEDRAHRIGTTHEVVNIHYLIAQNTIDEIVWKIINRKWNTLTTALNGMEDSLNVKEVNKFDKFMIDLTNDANKSYPTSLVTTPKVRRKSSEHNKSFGSSSSNTKRDRDIRDFFKSSEKSAEKFDSAKKRSYDTPTNDCSSDSTSPIIVSKRYKTELH</sequence>
<feature type="region of interest" description="Disordered" evidence="5">
    <location>
        <begin position="80"/>
        <end position="172"/>
    </location>
</feature>
<evidence type="ECO:0000259" key="7">
    <source>
        <dbReference type="PROSITE" id="PS51192"/>
    </source>
</evidence>
<dbReference type="GO" id="GO:0004386">
    <property type="term" value="F:helicase activity"/>
    <property type="evidence" value="ECO:0007669"/>
    <property type="project" value="UniProtKB-KW"/>
</dbReference>
<evidence type="ECO:0000259" key="8">
    <source>
        <dbReference type="PROSITE" id="PS51194"/>
    </source>
</evidence>
<dbReference type="PANTHER" id="PTHR45766:SF3">
    <property type="entry name" value="DNA ANNEALING HELICASE AND ENDONUCLEASE ZRANB3"/>
    <property type="match status" value="1"/>
</dbReference>
<dbReference type="OrthoDB" id="2801544at2759"/>
<dbReference type="RefSeq" id="XP_004223157.1">
    <property type="nucleotide sequence ID" value="XM_004223109.1"/>
</dbReference>
<accession>K6UXI9</accession>
<keyword evidence="1" id="KW-0547">Nucleotide-binding</keyword>
<dbReference type="AlphaFoldDB" id="K6UXI9"/>
<dbReference type="GO" id="GO:0004520">
    <property type="term" value="F:DNA endonuclease activity"/>
    <property type="evidence" value="ECO:0007669"/>
    <property type="project" value="TreeGrafter"/>
</dbReference>
<evidence type="ECO:0000256" key="2">
    <source>
        <dbReference type="ARBA" id="ARBA00022801"/>
    </source>
</evidence>
<dbReference type="InterPro" id="IPR027417">
    <property type="entry name" value="P-loop_NTPase"/>
</dbReference>
<dbReference type="InterPro" id="IPR038718">
    <property type="entry name" value="SNF2-like_sf"/>
</dbReference>
<organism evidence="9 10">
    <name type="scientific">Plasmodium cynomolgi (strain B)</name>
    <dbReference type="NCBI Taxonomy" id="1120755"/>
    <lineage>
        <taxon>Eukaryota</taxon>
        <taxon>Sar</taxon>
        <taxon>Alveolata</taxon>
        <taxon>Apicomplexa</taxon>
        <taxon>Aconoidasida</taxon>
        <taxon>Haemosporida</taxon>
        <taxon>Plasmodiidae</taxon>
        <taxon>Plasmodium</taxon>
        <taxon>Plasmodium (Plasmodium)</taxon>
    </lineage>
</organism>
<keyword evidence="4" id="KW-0067">ATP-binding</keyword>
<evidence type="ECO:0000256" key="3">
    <source>
        <dbReference type="ARBA" id="ARBA00022806"/>
    </source>
</evidence>
<feature type="compositionally biased region" description="Polar residues" evidence="5">
    <location>
        <begin position="892"/>
        <end position="906"/>
    </location>
</feature>
<dbReference type="InterPro" id="IPR046768">
    <property type="entry name" value="ExoX-like_C"/>
</dbReference>
<feature type="chain" id="PRO_5003897622" evidence="6">
    <location>
        <begin position="20"/>
        <end position="917"/>
    </location>
</feature>
<reference evidence="9 10" key="1">
    <citation type="journal article" date="2012" name="Nat. Genet.">
        <title>Plasmodium cynomolgi genome sequences provide insight into Plasmodium vivax and the monkey malaria clade.</title>
        <authorList>
            <person name="Tachibana S."/>
            <person name="Sullivan S.A."/>
            <person name="Kawai S."/>
            <person name="Nakamura S."/>
            <person name="Kim H.R."/>
            <person name="Goto N."/>
            <person name="Arisue N."/>
            <person name="Palacpac N.M.Q."/>
            <person name="Honma H."/>
            <person name="Yagi M."/>
            <person name="Tougan T."/>
            <person name="Katakai Y."/>
            <person name="Kaneko O."/>
            <person name="Mita T."/>
            <person name="Kita K."/>
            <person name="Yasutomi Y."/>
            <person name="Sutton P.L."/>
            <person name="Shakhbatyan R."/>
            <person name="Horii T."/>
            <person name="Yasunaga T."/>
            <person name="Barnwell J.W."/>
            <person name="Escalante A.A."/>
            <person name="Carlton J.M."/>
            <person name="Tanabe K."/>
        </authorList>
    </citation>
    <scope>NUCLEOTIDE SEQUENCE [LARGE SCALE GENOMIC DNA]</scope>
    <source>
        <strain evidence="9 10">B</strain>
    </source>
</reference>
<dbReference type="GO" id="GO:0031297">
    <property type="term" value="P:replication fork processing"/>
    <property type="evidence" value="ECO:0007669"/>
    <property type="project" value="TreeGrafter"/>
</dbReference>
<proteinExistence type="predicted"/>
<dbReference type="CDD" id="cd18793">
    <property type="entry name" value="SF2_C_SNF"/>
    <property type="match status" value="1"/>
</dbReference>